<comment type="similarity">
    <text evidence="1">Belongs to the leucine-binding protein family.</text>
</comment>
<feature type="domain" description="Leucine-binding protein" evidence="6">
    <location>
        <begin position="31"/>
        <end position="373"/>
    </location>
</feature>
<accession>A0A1M4XXL8</accession>
<dbReference type="InterPro" id="IPR000709">
    <property type="entry name" value="Leu_Ile_Val-bd"/>
</dbReference>
<evidence type="ECO:0000256" key="1">
    <source>
        <dbReference type="ARBA" id="ARBA00010062"/>
    </source>
</evidence>
<sequence length="385" mass="41536">MKKSIKFFVLGMMLIIIAGCGSQGEAGETDSIKIGSMFELTGSAAAYGTSMNNAVHMAVAEINEDGGINGKQVEVIEYDTKTDETEAASLTTRLGTRDQVAAIIGPATTGSMQAAIPSANTAEVPIMSPTATDDGVLTDSNGDVHPYAWRTSFTNSFQGSALAQFANDELNAKKAVILSDNSSDYAIGLTETFGTIFDGEIVASENFSEGETDFSAVLTNIKDLDFDVLYVPGYYEEAGPIIKQSREMGLKQPILGPDGMGNEILRDLAGAENMNDIYYTSHFVVTSEDPAVQEFVSNYKDEFNIEADMFTGLAYDSVYVLKEAIENAESSDPKEVNEALKDITDFPGITGTFSFDEKHDPVKTVNIIEIQDNEEVGVYEVDPNF</sequence>
<dbReference type="PANTHER" id="PTHR30483">
    <property type="entry name" value="LEUCINE-SPECIFIC-BINDING PROTEIN"/>
    <property type="match status" value="1"/>
</dbReference>
<dbReference type="STRING" id="1121025.SAMN02745249_01558"/>
<evidence type="ECO:0000313" key="7">
    <source>
        <dbReference type="EMBL" id="SHE98185.1"/>
    </source>
</evidence>
<name>A0A1M4XXL8_9LACT</name>
<dbReference type="SUPFAM" id="SSF53822">
    <property type="entry name" value="Periplasmic binding protein-like I"/>
    <property type="match status" value="1"/>
</dbReference>
<reference evidence="7 8" key="1">
    <citation type="submission" date="2016-11" db="EMBL/GenBank/DDBJ databases">
        <authorList>
            <person name="Jaros S."/>
            <person name="Januszkiewicz K."/>
            <person name="Wedrychowicz H."/>
        </authorList>
    </citation>
    <scope>NUCLEOTIDE SEQUENCE [LARGE SCALE GENOMIC DNA]</scope>
    <source>
        <strain evidence="7 8">DSM 15692</strain>
    </source>
</reference>
<dbReference type="Gene3D" id="3.40.50.2300">
    <property type="match status" value="2"/>
</dbReference>
<evidence type="ECO:0000259" key="6">
    <source>
        <dbReference type="Pfam" id="PF13458"/>
    </source>
</evidence>
<keyword evidence="4" id="KW-0029">Amino-acid transport</keyword>
<feature type="chain" id="PRO_5038728048" evidence="5">
    <location>
        <begin position="19"/>
        <end position="385"/>
    </location>
</feature>
<protein>
    <submittedName>
        <fullName evidence="7">Branched-chain amino acid transport system substrate-binding protein</fullName>
    </submittedName>
</protein>
<organism evidence="7 8">
    <name type="scientific">Atopostipes suicloacalis DSM 15692</name>
    <dbReference type="NCBI Taxonomy" id="1121025"/>
    <lineage>
        <taxon>Bacteria</taxon>
        <taxon>Bacillati</taxon>
        <taxon>Bacillota</taxon>
        <taxon>Bacilli</taxon>
        <taxon>Lactobacillales</taxon>
        <taxon>Carnobacteriaceae</taxon>
        <taxon>Atopostipes</taxon>
    </lineage>
</organism>
<proteinExistence type="inferred from homology"/>
<dbReference type="AlphaFoldDB" id="A0A1M4XXL8"/>
<dbReference type="PANTHER" id="PTHR30483:SF6">
    <property type="entry name" value="PERIPLASMIC BINDING PROTEIN OF ABC TRANSPORTER FOR NATURAL AMINO ACIDS"/>
    <property type="match status" value="1"/>
</dbReference>
<evidence type="ECO:0000256" key="2">
    <source>
        <dbReference type="ARBA" id="ARBA00022448"/>
    </source>
</evidence>
<dbReference type="Pfam" id="PF13458">
    <property type="entry name" value="Peripla_BP_6"/>
    <property type="match status" value="1"/>
</dbReference>
<keyword evidence="3 5" id="KW-0732">Signal</keyword>
<dbReference type="OrthoDB" id="9783240at2"/>
<keyword evidence="2" id="KW-0813">Transport</keyword>
<dbReference type="CDD" id="cd06347">
    <property type="entry name" value="PBP1_ABC_LivK_ligand_binding-like"/>
    <property type="match status" value="1"/>
</dbReference>
<feature type="signal peptide" evidence="5">
    <location>
        <begin position="1"/>
        <end position="18"/>
    </location>
</feature>
<dbReference type="RefSeq" id="WP_073298298.1">
    <property type="nucleotide sequence ID" value="NZ_FQUF01000024.1"/>
</dbReference>
<dbReference type="InterPro" id="IPR028081">
    <property type="entry name" value="Leu-bd"/>
</dbReference>
<evidence type="ECO:0000256" key="4">
    <source>
        <dbReference type="ARBA" id="ARBA00022970"/>
    </source>
</evidence>
<dbReference type="PRINTS" id="PR00337">
    <property type="entry name" value="LEUILEVALBP"/>
</dbReference>
<evidence type="ECO:0000313" key="8">
    <source>
        <dbReference type="Proteomes" id="UP000184128"/>
    </source>
</evidence>
<dbReference type="PROSITE" id="PS51257">
    <property type="entry name" value="PROKAR_LIPOPROTEIN"/>
    <property type="match status" value="1"/>
</dbReference>
<dbReference type="InterPro" id="IPR051010">
    <property type="entry name" value="BCAA_transport"/>
</dbReference>
<evidence type="ECO:0000256" key="5">
    <source>
        <dbReference type="SAM" id="SignalP"/>
    </source>
</evidence>
<gene>
    <name evidence="7" type="ORF">SAMN02745249_01558</name>
</gene>
<dbReference type="EMBL" id="FQUF01000024">
    <property type="protein sequence ID" value="SHE98185.1"/>
    <property type="molecule type" value="Genomic_DNA"/>
</dbReference>
<evidence type="ECO:0000256" key="3">
    <source>
        <dbReference type="ARBA" id="ARBA00022729"/>
    </source>
</evidence>
<dbReference type="GO" id="GO:0006865">
    <property type="term" value="P:amino acid transport"/>
    <property type="evidence" value="ECO:0007669"/>
    <property type="project" value="UniProtKB-KW"/>
</dbReference>
<keyword evidence="8" id="KW-1185">Reference proteome</keyword>
<dbReference type="InterPro" id="IPR028082">
    <property type="entry name" value="Peripla_BP_I"/>
</dbReference>
<dbReference type="Proteomes" id="UP000184128">
    <property type="component" value="Unassembled WGS sequence"/>
</dbReference>